<proteinExistence type="predicted"/>
<feature type="domain" description="PucR C-terminal helix-turn-helix" evidence="2">
    <location>
        <begin position="569"/>
        <end position="627"/>
    </location>
</feature>
<dbReference type="InterPro" id="IPR042070">
    <property type="entry name" value="PucR_C-HTH_sf"/>
</dbReference>
<dbReference type="Gene3D" id="1.10.10.2840">
    <property type="entry name" value="PucR C-terminal helix-turn-helix domain"/>
    <property type="match status" value="1"/>
</dbReference>
<dbReference type="RefSeq" id="WP_171401189.1">
    <property type="nucleotide sequence ID" value="NZ_CP049838.1"/>
</dbReference>
<dbReference type="Pfam" id="PF13556">
    <property type="entry name" value="HTH_30"/>
    <property type="match status" value="1"/>
</dbReference>
<dbReference type="PANTHER" id="PTHR33744:SF17">
    <property type="entry name" value="CONSERVED PROTEIN"/>
    <property type="match status" value="1"/>
</dbReference>
<organism evidence="3 4">
    <name type="scientific">Streptomyces asoensis</name>
    <dbReference type="NCBI Taxonomy" id="249586"/>
    <lineage>
        <taxon>Bacteria</taxon>
        <taxon>Bacillati</taxon>
        <taxon>Actinomycetota</taxon>
        <taxon>Actinomycetes</taxon>
        <taxon>Kitasatosporales</taxon>
        <taxon>Streptomycetaceae</taxon>
        <taxon>Streptomyces</taxon>
    </lineage>
</organism>
<evidence type="ECO:0000313" key="3">
    <source>
        <dbReference type="EMBL" id="QJT05875.1"/>
    </source>
</evidence>
<evidence type="ECO:0000259" key="2">
    <source>
        <dbReference type="Pfam" id="PF13556"/>
    </source>
</evidence>
<gene>
    <name evidence="3" type="ORF">G9272_40720</name>
</gene>
<dbReference type="EMBL" id="CP049838">
    <property type="protein sequence ID" value="QJT05875.1"/>
    <property type="molecule type" value="Genomic_DNA"/>
</dbReference>
<dbReference type="PANTHER" id="PTHR33744">
    <property type="entry name" value="CARBOHYDRATE DIACID REGULATOR"/>
    <property type="match status" value="1"/>
</dbReference>
<sequence length="633" mass="65879">MNEEDPAPREAVATLRSLLAFEDGNAVRLLYAPAAPDTVVRRIAVGLDDLDDFDTPDDLDIPDGPDAPDGPGPGPGRPAGAGVLLLAVGAAPDADTVREAARRGACAVVLSDTGEEATRPETTRPETTRPETTGPQVTGPQITTPRVTDPQVTAPQVTDPQATDPQAAAPQAADPQANGPVEAARETGVALLARAEGTGWAEAAALLRSALSYVRAGRADDAGALRGPETAPSLAVLAARVAAYVKGSITIEDTRLRVLAHSATGPGADPLRRTVILGGRVPDWRVAELRRSGLLRALWTSEDVIHRPADGDNPERLVVAVRSGREVLGSIWAAADGAALAPDAARHLRTAAGLAAPLLVRERLSESGTAHRREAALRGLLHGLGDRRTHAWSLGLSPDAPCAVVVAERLPGARADDRALDVLALETSAHRPGTGILRDGDRLALFLTGDATAAEHAAAVLGVVRELDAVVSSLPGAPAVWLGVGPVVTPERADLSYGRAGLVVRALREREARASAAGRPRPPRHADAAGAGAALEVLRILDAARPVWESGGGPVHDLIRTDLAAGGELVRTLAAYFDAGGDVPEAARRLVVHANTLRYRLGRVRERYGVDLDDPDTRLLLTLAVRLVPPEGS</sequence>
<reference evidence="3" key="1">
    <citation type="submission" date="2020-03" db="EMBL/GenBank/DDBJ databases">
        <title>Molecular networking-based the target discovery of potent antiproliferative macrolactams: 5/6/7/16 polycyclic ansamycins and glycosylated trienomycin from Streptomyces cacaoi subsp. asoensis.</title>
        <authorList>
            <person name="Liu L.-L."/>
        </authorList>
    </citation>
    <scope>NUCLEOTIDE SEQUENCE [LARGE SCALE GENOMIC DNA]</scope>
    <source>
        <strain evidence="3">H2S5</strain>
    </source>
</reference>
<feature type="compositionally biased region" description="Low complexity" evidence="1">
    <location>
        <begin position="158"/>
        <end position="177"/>
    </location>
</feature>
<feature type="compositionally biased region" description="Polar residues" evidence="1">
    <location>
        <begin position="134"/>
        <end position="156"/>
    </location>
</feature>
<evidence type="ECO:0000313" key="4">
    <source>
        <dbReference type="Proteomes" id="UP000502665"/>
    </source>
</evidence>
<evidence type="ECO:0000256" key="1">
    <source>
        <dbReference type="SAM" id="MobiDB-lite"/>
    </source>
</evidence>
<protein>
    <submittedName>
        <fullName evidence="3">PucR family transcriptional regulator</fullName>
    </submittedName>
</protein>
<accession>A0A6M4X2M9</accession>
<feature type="region of interest" description="Disordered" evidence="1">
    <location>
        <begin position="48"/>
        <end position="81"/>
    </location>
</feature>
<feature type="compositionally biased region" description="Acidic residues" evidence="1">
    <location>
        <begin position="48"/>
        <end position="63"/>
    </location>
</feature>
<dbReference type="InterPro" id="IPR025736">
    <property type="entry name" value="PucR_C-HTH_dom"/>
</dbReference>
<name>A0A6M4X2M9_9ACTN</name>
<keyword evidence="4" id="KW-1185">Reference proteome</keyword>
<dbReference type="InterPro" id="IPR051448">
    <property type="entry name" value="CdaR-like_regulators"/>
</dbReference>
<feature type="compositionally biased region" description="Basic and acidic residues" evidence="1">
    <location>
        <begin position="116"/>
        <end position="129"/>
    </location>
</feature>
<feature type="region of interest" description="Disordered" evidence="1">
    <location>
        <begin position="109"/>
        <end position="183"/>
    </location>
</feature>
<dbReference type="AlphaFoldDB" id="A0A6M4X2M9"/>
<dbReference type="Proteomes" id="UP000502665">
    <property type="component" value="Chromosome"/>
</dbReference>